<dbReference type="GO" id="GO:0046872">
    <property type="term" value="F:metal ion binding"/>
    <property type="evidence" value="ECO:0007669"/>
    <property type="project" value="UniProtKB-KW"/>
</dbReference>
<dbReference type="Gene3D" id="3.60.21.10">
    <property type="match status" value="1"/>
</dbReference>
<protein>
    <submittedName>
        <fullName evidence="3">TIGR00282 family metallophosphoesterase</fullName>
    </submittedName>
</protein>
<feature type="binding site" evidence="2">
    <location>
        <position position="152"/>
    </location>
    <ligand>
        <name>Fe cation</name>
        <dbReference type="ChEBI" id="CHEBI:24875"/>
        <label>2</label>
    </ligand>
</feature>
<dbReference type="GO" id="GO:0004113">
    <property type="term" value="F:2',3'-cyclic-nucleotide 3'-phosphodiesterase activity"/>
    <property type="evidence" value="ECO:0007669"/>
    <property type="project" value="TreeGrafter"/>
</dbReference>
<evidence type="ECO:0000313" key="3">
    <source>
        <dbReference type="EMBL" id="RJO62100.1"/>
    </source>
</evidence>
<feature type="binding site" evidence="2">
    <location>
        <position position="39"/>
    </location>
    <ligand>
        <name>Fe cation</name>
        <dbReference type="ChEBI" id="CHEBI:24875"/>
        <label>1</label>
    </ligand>
</feature>
<dbReference type="Pfam" id="PF13277">
    <property type="entry name" value="YmdB"/>
    <property type="match status" value="1"/>
</dbReference>
<dbReference type="PIRSF" id="PIRSF004789">
    <property type="entry name" value="DR1281"/>
    <property type="match status" value="1"/>
</dbReference>
<feature type="active site" description="Proton donor" evidence="1">
    <location>
        <position position="68"/>
    </location>
</feature>
<comment type="caution">
    <text evidence="3">The sequence shown here is derived from an EMBL/GenBank/DDBJ whole genome shotgun (WGS) entry which is preliminary data.</text>
</comment>
<dbReference type="EMBL" id="QZJW01000005">
    <property type="protein sequence ID" value="RJO62100.1"/>
    <property type="molecule type" value="Genomic_DNA"/>
</dbReference>
<reference evidence="3 4" key="1">
    <citation type="journal article" date="2017" name="ISME J.">
        <title>Energy and carbon metabolisms in a deep terrestrial subsurface fluid microbial community.</title>
        <authorList>
            <person name="Momper L."/>
            <person name="Jungbluth S.P."/>
            <person name="Lee M.D."/>
            <person name="Amend J.P."/>
        </authorList>
    </citation>
    <scope>NUCLEOTIDE SEQUENCE [LARGE SCALE GENOMIC DNA]</scope>
    <source>
        <strain evidence="3">SURF_29</strain>
    </source>
</reference>
<name>A0A419DGD7_9BACT</name>
<feature type="binding site" evidence="2">
    <location>
        <position position="39"/>
    </location>
    <ligand>
        <name>Fe cation</name>
        <dbReference type="ChEBI" id="CHEBI:24875"/>
        <label>2</label>
    </ligand>
</feature>
<evidence type="ECO:0000313" key="4">
    <source>
        <dbReference type="Proteomes" id="UP000285655"/>
    </source>
</evidence>
<dbReference type="InterPro" id="IPR029052">
    <property type="entry name" value="Metallo-depent_PP-like"/>
</dbReference>
<dbReference type="PANTHER" id="PTHR36303:SF1">
    <property type="entry name" value="2',3'-CYCLIC-NUCLEOTIDE 2'-PHOSPHODIESTERASE"/>
    <property type="match status" value="1"/>
</dbReference>
<dbReference type="SUPFAM" id="SSF56300">
    <property type="entry name" value="Metallo-dependent phosphatases"/>
    <property type="match status" value="1"/>
</dbReference>
<feature type="binding site" evidence="2">
    <location>
        <position position="179"/>
    </location>
    <ligand>
        <name>Fe cation</name>
        <dbReference type="ChEBI" id="CHEBI:24875"/>
        <label>1</label>
    </ligand>
</feature>
<feature type="binding site" evidence="2">
    <location>
        <position position="40"/>
    </location>
    <ligand>
        <name>Fe cation</name>
        <dbReference type="ChEBI" id="CHEBI:24875"/>
        <label>1</label>
    </ligand>
</feature>
<accession>A0A419DGD7</accession>
<proteinExistence type="predicted"/>
<sequence>MKILFIADIVGKPGRQIVKEVLPELKKEEGIDFVIANGENMTSGNGMTKGCMEELLDVGVDFFTTGNHIWKKPEFFSELDKKETPVIRPANYPPDSPGVGYKVVKTVFGKILIVDILGRQGINANVENPFSSIDEILKSTKGKYDLSIVDFHAEVTSEKVAFGLYLDGRVNAVIGTHTHVPTADERIMPKGTAYISDAGMTGVKESVLGVKKDIIIELFKTGIPQKFEQETKGPRIFNSILIEIEKGGKTISIQRVRREV</sequence>
<gene>
    <name evidence="3" type="ORF">C4544_00865</name>
</gene>
<evidence type="ECO:0000256" key="2">
    <source>
        <dbReference type="PIRSR" id="PIRSR004789-51"/>
    </source>
</evidence>
<dbReference type="InterPro" id="IPR005235">
    <property type="entry name" value="YmdB-like"/>
</dbReference>
<dbReference type="AlphaFoldDB" id="A0A419DGD7"/>
<dbReference type="NCBIfam" id="TIGR00282">
    <property type="entry name" value="TIGR00282 family metallophosphoesterase"/>
    <property type="match status" value="1"/>
</dbReference>
<feature type="binding site" evidence="2">
    <location>
        <position position="67"/>
    </location>
    <ligand>
        <name>Fe cation</name>
        <dbReference type="ChEBI" id="CHEBI:24875"/>
        <label>2</label>
    </ligand>
</feature>
<feature type="binding site" evidence="2">
    <location>
        <position position="8"/>
    </location>
    <ligand>
        <name>Fe cation</name>
        <dbReference type="ChEBI" id="CHEBI:24875"/>
        <label>1</label>
    </ligand>
</feature>
<dbReference type="PANTHER" id="PTHR36303">
    <property type="entry name" value="2',3'-CYCLIC-NUCLEOTIDE 2'-PHOSPHODIESTERASE"/>
    <property type="match status" value="1"/>
</dbReference>
<feature type="binding site" evidence="2">
    <location>
        <position position="177"/>
    </location>
    <ligand>
        <name>Fe cation</name>
        <dbReference type="ChEBI" id="CHEBI:24875"/>
        <label>2</label>
    </ligand>
</feature>
<organism evidence="3 4">
    <name type="scientific">candidate division WS5 bacterium</name>
    <dbReference type="NCBI Taxonomy" id="2093353"/>
    <lineage>
        <taxon>Bacteria</taxon>
        <taxon>candidate division WS5</taxon>
    </lineage>
</organism>
<keyword evidence="2" id="KW-0479">Metal-binding</keyword>
<dbReference type="Proteomes" id="UP000285655">
    <property type="component" value="Unassembled WGS sequence"/>
</dbReference>
<evidence type="ECO:0000256" key="1">
    <source>
        <dbReference type="PIRSR" id="PIRSR004789-50"/>
    </source>
</evidence>